<name>A0A0L0EW07_9GAMM</name>
<dbReference type="InterPro" id="IPR007922">
    <property type="entry name" value="DciA-like"/>
</dbReference>
<dbReference type="Pfam" id="PF05258">
    <property type="entry name" value="DciA"/>
    <property type="match status" value="1"/>
</dbReference>
<evidence type="ECO:0000313" key="1">
    <source>
        <dbReference type="EMBL" id="KNC68585.1"/>
    </source>
</evidence>
<proteinExistence type="predicted"/>
<dbReference type="AlphaFoldDB" id="A0A0L0EW07"/>
<dbReference type="Proteomes" id="UP000036850">
    <property type="component" value="Unassembled WGS sequence"/>
</dbReference>
<evidence type="ECO:0000313" key="2">
    <source>
        <dbReference type="Proteomes" id="UP000036850"/>
    </source>
</evidence>
<dbReference type="EMBL" id="LFZX01000017">
    <property type="protein sequence ID" value="KNC68585.1"/>
    <property type="molecule type" value="Genomic_DNA"/>
</dbReference>
<reference evidence="2" key="1">
    <citation type="submission" date="2015-07" db="EMBL/GenBank/DDBJ databases">
        <title>Draft genome sequence of a Pseudoalteromonas rubra strain, OCN096, isolated from Kaneohe Bay, Oahu, Hawaii.</title>
        <authorList>
            <person name="Beurmann S."/>
            <person name="Ushijima B."/>
            <person name="Belcaid M."/>
            <person name="Callahan S.M."/>
            <person name="Aeby G.S."/>
        </authorList>
    </citation>
    <scope>NUCLEOTIDE SEQUENCE [LARGE SCALE GENOMIC DNA]</scope>
    <source>
        <strain evidence="2">OCN096</strain>
    </source>
</reference>
<sequence length="163" mass="17858">MSKNRFDPKPLDELAGSWSDKLHGYMQKAQGIAELQQPLHNALGPVLSKKCRVANYQDGTLYVEAASATLATRLNYLKMEILSNFRAAGLHDCCQVKIGTNPEAQQRLAQPVNQVKTLQATYTGTGRHMSTQTADDLMALAELAPAGLKEKLLRLAKHGGQKK</sequence>
<comment type="caution">
    <text evidence="1">The sequence shown here is derived from an EMBL/GenBank/DDBJ whole genome shotgun (WGS) entry which is preliminary data.</text>
</comment>
<dbReference type="OrthoDB" id="5767011at2"/>
<organism evidence="1 2">
    <name type="scientific">Pseudoalteromonas rubra</name>
    <dbReference type="NCBI Taxonomy" id="43658"/>
    <lineage>
        <taxon>Bacteria</taxon>
        <taxon>Pseudomonadati</taxon>
        <taxon>Pseudomonadota</taxon>
        <taxon>Gammaproteobacteria</taxon>
        <taxon>Alteromonadales</taxon>
        <taxon>Pseudoalteromonadaceae</taxon>
        <taxon>Pseudoalteromonas</taxon>
    </lineage>
</organism>
<dbReference type="PATRIC" id="fig|43658.6.peg.472"/>
<protein>
    <submittedName>
        <fullName evidence="1">Zn-ribbon-containing protein</fullName>
    </submittedName>
</protein>
<accession>A0A0L0EW07</accession>
<gene>
    <name evidence="1" type="ORF">AC626_03825</name>
</gene>